<reference evidence="2" key="1">
    <citation type="submission" date="2022-09" db="EMBL/GenBank/DDBJ databases">
        <title>Intensive care unit water sources are persistently colonized with multi-drug resistant bacteria and are the site of extensive horizontal gene transfer of antibiotic resistance genes.</title>
        <authorList>
            <person name="Diorio-Toth L."/>
        </authorList>
    </citation>
    <scope>NUCLEOTIDE SEQUENCE</scope>
    <source>
        <strain evidence="2">GD03782</strain>
    </source>
</reference>
<feature type="transmembrane region" description="Helical" evidence="1">
    <location>
        <begin position="6"/>
        <end position="25"/>
    </location>
</feature>
<proteinExistence type="predicted"/>
<dbReference type="Pfam" id="PF11137">
    <property type="entry name" value="DUF2909"/>
    <property type="match status" value="1"/>
</dbReference>
<name>A0AA42RU82_9PSED</name>
<keyword evidence="1 2" id="KW-0812">Transmembrane</keyword>
<evidence type="ECO:0000313" key="3">
    <source>
        <dbReference type="Proteomes" id="UP001160882"/>
    </source>
</evidence>
<gene>
    <name evidence="2" type="ORF">N5I14_08415</name>
</gene>
<dbReference type="AlphaFoldDB" id="A0AA42RU82"/>
<keyword evidence="1" id="KW-0472">Membrane</keyword>
<dbReference type="EMBL" id="JAOCGG010000012">
    <property type="protein sequence ID" value="MDH1630264.1"/>
    <property type="molecule type" value="Genomic_DNA"/>
</dbReference>
<organism evidence="2 3">
    <name type="scientific">Pseudomonas mosselii</name>
    <dbReference type="NCBI Taxonomy" id="78327"/>
    <lineage>
        <taxon>Bacteria</taxon>
        <taxon>Pseudomonadati</taxon>
        <taxon>Pseudomonadota</taxon>
        <taxon>Gammaproteobacteria</taxon>
        <taxon>Pseudomonadales</taxon>
        <taxon>Pseudomonadaceae</taxon>
        <taxon>Pseudomonas</taxon>
    </lineage>
</organism>
<keyword evidence="1" id="KW-1133">Transmembrane helix</keyword>
<dbReference type="NCBIfam" id="NF033233">
    <property type="entry name" value="twin_helix"/>
    <property type="match status" value="1"/>
</dbReference>
<comment type="caution">
    <text evidence="2">The sequence shown here is derived from an EMBL/GenBank/DDBJ whole genome shotgun (WGS) entry which is preliminary data.</text>
</comment>
<dbReference type="InterPro" id="IPR021313">
    <property type="entry name" value="DUF2909"/>
</dbReference>
<sequence length="75" mass="8084">MLKAAIVLMLLATIASLFSGLVFLVKDDDQSTRLLKALTVRVALATLTIALVAWGLISGQLVSHEMQGPKAHRQK</sequence>
<evidence type="ECO:0000256" key="1">
    <source>
        <dbReference type="SAM" id="Phobius"/>
    </source>
</evidence>
<dbReference type="RefSeq" id="WP_280081475.1">
    <property type="nucleotide sequence ID" value="NZ_JAOCGG010000012.1"/>
</dbReference>
<evidence type="ECO:0000313" key="2">
    <source>
        <dbReference type="EMBL" id="MDH1630264.1"/>
    </source>
</evidence>
<dbReference type="Proteomes" id="UP001160882">
    <property type="component" value="Unassembled WGS sequence"/>
</dbReference>
<feature type="transmembrane region" description="Helical" evidence="1">
    <location>
        <begin position="37"/>
        <end position="57"/>
    </location>
</feature>
<accession>A0AA42RU82</accession>
<protein>
    <submittedName>
        <fullName evidence="2">Twin transmembrane helix small protein</fullName>
    </submittedName>
</protein>